<organism evidence="1">
    <name type="scientific">Anguilla anguilla</name>
    <name type="common">European freshwater eel</name>
    <name type="synonym">Muraena anguilla</name>
    <dbReference type="NCBI Taxonomy" id="7936"/>
    <lineage>
        <taxon>Eukaryota</taxon>
        <taxon>Metazoa</taxon>
        <taxon>Chordata</taxon>
        <taxon>Craniata</taxon>
        <taxon>Vertebrata</taxon>
        <taxon>Euteleostomi</taxon>
        <taxon>Actinopterygii</taxon>
        <taxon>Neopterygii</taxon>
        <taxon>Teleostei</taxon>
        <taxon>Anguilliformes</taxon>
        <taxon>Anguillidae</taxon>
        <taxon>Anguilla</taxon>
    </lineage>
</organism>
<dbReference type="AlphaFoldDB" id="A0A0E9RER1"/>
<reference evidence="1" key="2">
    <citation type="journal article" date="2015" name="Fish Shellfish Immunol.">
        <title>Early steps in the European eel (Anguilla anguilla)-Vibrio vulnificus interaction in the gills: Role of the RtxA13 toxin.</title>
        <authorList>
            <person name="Callol A."/>
            <person name="Pajuelo D."/>
            <person name="Ebbesson L."/>
            <person name="Teles M."/>
            <person name="MacKenzie S."/>
            <person name="Amaro C."/>
        </authorList>
    </citation>
    <scope>NUCLEOTIDE SEQUENCE</scope>
</reference>
<dbReference type="EMBL" id="GBXM01081764">
    <property type="protein sequence ID" value="JAH26813.1"/>
    <property type="molecule type" value="Transcribed_RNA"/>
</dbReference>
<name>A0A0E9RER1_ANGAN</name>
<reference evidence="1" key="1">
    <citation type="submission" date="2014-11" db="EMBL/GenBank/DDBJ databases">
        <authorList>
            <person name="Amaro Gonzalez C."/>
        </authorList>
    </citation>
    <scope>NUCLEOTIDE SEQUENCE</scope>
</reference>
<evidence type="ECO:0000313" key="1">
    <source>
        <dbReference type="EMBL" id="JAH26813.1"/>
    </source>
</evidence>
<protein>
    <submittedName>
        <fullName evidence="1">Uncharacterized protein</fullName>
    </submittedName>
</protein>
<proteinExistence type="predicted"/>
<accession>A0A0E9RER1</accession>
<sequence length="26" mass="2942">MLCHNMLFAPLHPILKTGNALLYENS</sequence>